<name>A0A5C3M5U7_9AGAR</name>
<evidence type="ECO:0000313" key="2">
    <source>
        <dbReference type="EMBL" id="TFK40025.1"/>
    </source>
</evidence>
<reference evidence="2 3" key="1">
    <citation type="journal article" date="2019" name="Nat. Ecol. Evol.">
        <title>Megaphylogeny resolves global patterns of mushroom evolution.</title>
        <authorList>
            <person name="Varga T."/>
            <person name="Krizsan K."/>
            <person name="Foldi C."/>
            <person name="Dima B."/>
            <person name="Sanchez-Garcia M."/>
            <person name="Sanchez-Ramirez S."/>
            <person name="Szollosi G.J."/>
            <person name="Szarkandi J.G."/>
            <person name="Papp V."/>
            <person name="Albert L."/>
            <person name="Andreopoulos W."/>
            <person name="Angelini C."/>
            <person name="Antonin V."/>
            <person name="Barry K.W."/>
            <person name="Bougher N.L."/>
            <person name="Buchanan P."/>
            <person name="Buyck B."/>
            <person name="Bense V."/>
            <person name="Catcheside P."/>
            <person name="Chovatia M."/>
            <person name="Cooper J."/>
            <person name="Damon W."/>
            <person name="Desjardin D."/>
            <person name="Finy P."/>
            <person name="Geml J."/>
            <person name="Haridas S."/>
            <person name="Hughes K."/>
            <person name="Justo A."/>
            <person name="Karasinski D."/>
            <person name="Kautmanova I."/>
            <person name="Kiss B."/>
            <person name="Kocsube S."/>
            <person name="Kotiranta H."/>
            <person name="LaButti K.M."/>
            <person name="Lechner B.E."/>
            <person name="Liimatainen K."/>
            <person name="Lipzen A."/>
            <person name="Lukacs Z."/>
            <person name="Mihaltcheva S."/>
            <person name="Morgado L.N."/>
            <person name="Niskanen T."/>
            <person name="Noordeloos M.E."/>
            <person name="Ohm R.A."/>
            <person name="Ortiz-Santana B."/>
            <person name="Ovrebo C."/>
            <person name="Racz N."/>
            <person name="Riley R."/>
            <person name="Savchenko A."/>
            <person name="Shiryaev A."/>
            <person name="Soop K."/>
            <person name="Spirin V."/>
            <person name="Szebenyi C."/>
            <person name="Tomsovsky M."/>
            <person name="Tulloss R.E."/>
            <person name="Uehling J."/>
            <person name="Grigoriev I.V."/>
            <person name="Vagvolgyi C."/>
            <person name="Papp T."/>
            <person name="Martin F.M."/>
            <person name="Miettinen O."/>
            <person name="Hibbett D.S."/>
            <person name="Nagy L.G."/>
        </authorList>
    </citation>
    <scope>NUCLEOTIDE SEQUENCE [LARGE SCALE GENOMIC DNA]</scope>
    <source>
        <strain evidence="2 3">CBS 166.37</strain>
    </source>
</reference>
<accession>A0A5C3M5U7</accession>
<proteinExistence type="predicted"/>
<dbReference type="AlphaFoldDB" id="A0A5C3M5U7"/>
<feature type="compositionally biased region" description="Basic and acidic residues" evidence="1">
    <location>
        <begin position="106"/>
        <end position="119"/>
    </location>
</feature>
<feature type="region of interest" description="Disordered" evidence="1">
    <location>
        <begin position="74"/>
        <end position="119"/>
    </location>
</feature>
<dbReference type="EMBL" id="ML213597">
    <property type="protein sequence ID" value="TFK40025.1"/>
    <property type="molecule type" value="Genomic_DNA"/>
</dbReference>
<gene>
    <name evidence="2" type="ORF">BDQ12DRAFT_664561</name>
</gene>
<organism evidence="2 3">
    <name type="scientific">Crucibulum laeve</name>
    <dbReference type="NCBI Taxonomy" id="68775"/>
    <lineage>
        <taxon>Eukaryota</taxon>
        <taxon>Fungi</taxon>
        <taxon>Dikarya</taxon>
        <taxon>Basidiomycota</taxon>
        <taxon>Agaricomycotina</taxon>
        <taxon>Agaricomycetes</taxon>
        <taxon>Agaricomycetidae</taxon>
        <taxon>Agaricales</taxon>
        <taxon>Agaricineae</taxon>
        <taxon>Nidulariaceae</taxon>
        <taxon>Crucibulum</taxon>
    </lineage>
</organism>
<dbReference type="OrthoDB" id="548949at2759"/>
<protein>
    <submittedName>
        <fullName evidence="2">Uncharacterized protein</fullName>
    </submittedName>
</protein>
<keyword evidence="3" id="KW-1185">Reference proteome</keyword>
<dbReference type="Proteomes" id="UP000308652">
    <property type="component" value="Unassembled WGS sequence"/>
</dbReference>
<evidence type="ECO:0000256" key="1">
    <source>
        <dbReference type="SAM" id="MobiDB-lite"/>
    </source>
</evidence>
<evidence type="ECO:0000313" key="3">
    <source>
        <dbReference type="Proteomes" id="UP000308652"/>
    </source>
</evidence>
<sequence length="176" mass="19449">MSTFDEKIPYLGKHLLKFISPSSEERNKKVDLAFIDTLTQLAAVVHEIDEAGSPKLDTPLYYYSQFATEGVKARGRSANTCPEIGRLASRSDDKGSAHVSNPDSLPAHEPDGNKGTGKDAFDIEEAWREDTEDNEVSTLTPADSVTTFEDKDFDLDPAYGSRIHYYCSLGLEQGVR</sequence>